<accession>A0ABY5Z892</accession>
<dbReference type="SMART" id="SM00471">
    <property type="entry name" value="HDc"/>
    <property type="match status" value="1"/>
</dbReference>
<dbReference type="InterPro" id="IPR003607">
    <property type="entry name" value="HD/PDEase_dom"/>
</dbReference>
<reference evidence="2" key="1">
    <citation type="submission" date="2021-04" db="EMBL/GenBank/DDBJ databases">
        <title>Biosynthetic gene clusters of Dactylosporangioum roseum.</title>
        <authorList>
            <person name="Hartkoorn R.C."/>
            <person name="Beaudoing E."/>
            <person name="Hot D."/>
            <person name="Moureu S."/>
        </authorList>
    </citation>
    <scope>NUCLEOTIDE SEQUENCE</scope>
    <source>
        <strain evidence="2">NRRL B-16295</strain>
    </source>
</reference>
<name>A0ABY5Z892_9ACTN</name>
<organism evidence="2 3">
    <name type="scientific">Dactylosporangium roseum</name>
    <dbReference type="NCBI Taxonomy" id="47989"/>
    <lineage>
        <taxon>Bacteria</taxon>
        <taxon>Bacillati</taxon>
        <taxon>Actinomycetota</taxon>
        <taxon>Actinomycetes</taxon>
        <taxon>Micromonosporales</taxon>
        <taxon>Micromonosporaceae</taxon>
        <taxon>Dactylosporangium</taxon>
    </lineage>
</organism>
<dbReference type="PANTHER" id="PTHR46246:SF1">
    <property type="entry name" value="GUANOSINE-3',5'-BIS(DIPHOSPHATE) 3'-PYROPHOSPHOHYDROLASE MESH1"/>
    <property type="match status" value="1"/>
</dbReference>
<dbReference type="EMBL" id="CP073721">
    <property type="protein sequence ID" value="UWZ37771.1"/>
    <property type="molecule type" value="Genomic_DNA"/>
</dbReference>
<evidence type="ECO:0000313" key="3">
    <source>
        <dbReference type="Proteomes" id="UP001058271"/>
    </source>
</evidence>
<evidence type="ECO:0000313" key="2">
    <source>
        <dbReference type="EMBL" id="UWZ37771.1"/>
    </source>
</evidence>
<proteinExistence type="predicted"/>
<dbReference type="SUPFAM" id="SSF109604">
    <property type="entry name" value="HD-domain/PDEase-like"/>
    <property type="match status" value="1"/>
</dbReference>
<dbReference type="InterPro" id="IPR052194">
    <property type="entry name" value="MESH1"/>
</dbReference>
<sequence length="147" mass="16343">MTRTVNDARELAYAAHRSQVDKAGRPYFEHVAEVARRLEYHSDEAVMAGYLHDIVEDTDVTLDQLRAMGFPEAVVRAVDAVTWREGEDYMGLIARAAADPLGRLVKLADNATNSDEARLALLDEATADRLRRKYARAREVLLAGCVA</sequence>
<dbReference type="Gene3D" id="1.10.3210.10">
    <property type="entry name" value="Hypothetical protein af1432"/>
    <property type="match status" value="1"/>
</dbReference>
<protein>
    <submittedName>
        <fullName evidence="2">Bifunctional (P)ppGpp synthetase/guanosine-3',5'-bis(Diphosphate) 3'-pyrophosphohydrolase</fullName>
    </submittedName>
</protein>
<dbReference type="RefSeq" id="WP_260727134.1">
    <property type="nucleotide sequence ID" value="NZ_BAAABS010000033.1"/>
</dbReference>
<dbReference type="PANTHER" id="PTHR46246">
    <property type="entry name" value="GUANOSINE-3',5'-BIS(DIPHOSPHATE) 3'-PYROPHOSPHOHYDROLASE MESH1"/>
    <property type="match status" value="1"/>
</dbReference>
<evidence type="ECO:0000259" key="1">
    <source>
        <dbReference type="SMART" id="SM00471"/>
    </source>
</evidence>
<gene>
    <name evidence="2" type="ORF">Drose_05735</name>
</gene>
<keyword evidence="3" id="KW-1185">Reference proteome</keyword>
<dbReference type="Pfam" id="PF13328">
    <property type="entry name" value="HD_4"/>
    <property type="match status" value="1"/>
</dbReference>
<feature type="domain" description="HD/PDEase" evidence="1">
    <location>
        <begin position="23"/>
        <end position="123"/>
    </location>
</feature>
<dbReference type="Proteomes" id="UP001058271">
    <property type="component" value="Chromosome"/>
</dbReference>